<organism evidence="1 2">
    <name type="scientific">Candidatus Roizmanbacteria bacterium RIFCSPLOWO2_01_FULL_38_11</name>
    <dbReference type="NCBI Taxonomy" id="1802060"/>
    <lineage>
        <taxon>Bacteria</taxon>
        <taxon>Candidatus Roizmaniibacteriota</taxon>
    </lineage>
</organism>
<sequence length="60" mass="6621">MIRIHVIVMANVSAIMVNAHAKRTVSRIAPVQMSHAHVKKTNATAMSRMKALKKMIRGSP</sequence>
<evidence type="ECO:0000313" key="2">
    <source>
        <dbReference type="Proteomes" id="UP000179072"/>
    </source>
</evidence>
<protein>
    <submittedName>
        <fullName evidence="1">Uncharacterized protein</fullName>
    </submittedName>
</protein>
<accession>A0A1F7IKT9</accession>
<evidence type="ECO:0000313" key="1">
    <source>
        <dbReference type="EMBL" id="OGK43979.1"/>
    </source>
</evidence>
<proteinExistence type="predicted"/>
<dbReference type="AlphaFoldDB" id="A0A1F7IKT9"/>
<gene>
    <name evidence="1" type="ORF">A2957_02770</name>
</gene>
<reference evidence="1 2" key="1">
    <citation type="journal article" date="2016" name="Nat. Commun.">
        <title>Thousands of microbial genomes shed light on interconnected biogeochemical processes in an aquifer system.</title>
        <authorList>
            <person name="Anantharaman K."/>
            <person name="Brown C.T."/>
            <person name="Hug L.A."/>
            <person name="Sharon I."/>
            <person name="Castelle C.J."/>
            <person name="Probst A.J."/>
            <person name="Thomas B.C."/>
            <person name="Singh A."/>
            <person name="Wilkins M.J."/>
            <person name="Karaoz U."/>
            <person name="Brodie E.L."/>
            <person name="Williams K.H."/>
            <person name="Hubbard S.S."/>
            <person name="Banfield J.F."/>
        </authorList>
    </citation>
    <scope>NUCLEOTIDE SEQUENCE [LARGE SCALE GENOMIC DNA]</scope>
</reference>
<comment type="caution">
    <text evidence="1">The sequence shown here is derived from an EMBL/GenBank/DDBJ whole genome shotgun (WGS) entry which is preliminary data.</text>
</comment>
<dbReference type="Proteomes" id="UP000179072">
    <property type="component" value="Unassembled WGS sequence"/>
</dbReference>
<name>A0A1F7IKT9_9BACT</name>
<dbReference type="EMBL" id="MGAK01000027">
    <property type="protein sequence ID" value="OGK43979.1"/>
    <property type="molecule type" value="Genomic_DNA"/>
</dbReference>